<evidence type="ECO:0000313" key="2">
    <source>
        <dbReference type="Proteomes" id="UP001549313"/>
    </source>
</evidence>
<keyword evidence="2" id="KW-1185">Reference proteome</keyword>
<gene>
    <name evidence="1" type="ORF">ABIE19_000518</name>
</gene>
<reference evidence="1 2" key="1">
    <citation type="submission" date="2024-06" db="EMBL/GenBank/DDBJ databases">
        <title>Sorghum-associated microbial communities from plants grown in Nebraska, USA.</title>
        <authorList>
            <person name="Schachtman D."/>
        </authorList>
    </citation>
    <scope>NUCLEOTIDE SEQUENCE [LARGE SCALE GENOMIC DNA]</scope>
    <source>
        <strain evidence="1 2">2814</strain>
    </source>
</reference>
<protein>
    <submittedName>
        <fullName evidence="1">Uncharacterized protein</fullName>
    </submittedName>
</protein>
<evidence type="ECO:0000313" key="1">
    <source>
        <dbReference type="EMBL" id="MET4682609.1"/>
    </source>
</evidence>
<name>A0ABV2R7Q0_9CAUL</name>
<proteinExistence type="predicted"/>
<comment type="caution">
    <text evidence="1">The sequence shown here is derived from an EMBL/GenBank/DDBJ whole genome shotgun (WGS) entry which is preliminary data.</text>
</comment>
<sequence length="112" mass="12563">MRLYAHDFIQMAVKSELGQDVDAALQRRLVEARSHAALMDARKGSGHLTALIERIRDEAPRFDGRAMLRGTDPGMAAQRRHRFLTKVADALVRPMTKPSSSLRAISVPTRNR</sequence>
<dbReference type="Proteomes" id="UP001549313">
    <property type="component" value="Unassembled WGS sequence"/>
</dbReference>
<dbReference type="RefSeq" id="WP_354087553.1">
    <property type="nucleotide sequence ID" value="NZ_JBEPTF010000001.1"/>
</dbReference>
<accession>A0ABV2R7Q0</accession>
<dbReference type="EMBL" id="JBEPTF010000001">
    <property type="protein sequence ID" value="MET4682609.1"/>
    <property type="molecule type" value="Genomic_DNA"/>
</dbReference>
<organism evidence="1 2">
    <name type="scientific">Brevundimonas faecalis</name>
    <dbReference type="NCBI Taxonomy" id="947378"/>
    <lineage>
        <taxon>Bacteria</taxon>
        <taxon>Pseudomonadati</taxon>
        <taxon>Pseudomonadota</taxon>
        <taxon>Alphaproteobacteria</taxon>
        <taxon>Caulobacterales</taxon>
        <taxon>Caulobacteraceae</taxon>
        <taxon>Brevundimonas</taxon>
    </lineage>
</organism>